<sequence length="499" mass="55944">MAFDAHLPDDGAPLSTLIIGTGFAGLGMAIRLKQEGRSDFLVLERAQSVGGTWRDNTYPGCACDVQSHLYSFSFEPNPAWSRMFAPQPEIKRYLEHCADKYGLAPHLRFGADVTEARYDEAAQLWQVKTRDGRRFQARALVAGLGGLSTPAYPELKGITKFKGKAFHSAEWDHDYDFQGKRVAVIGTGASAIQFVPQLQKRAGHLDLYQRTPPWIMPKPDRRISALEQRLFKRLPQAQQAIREAIYWSLEGRVLGFVLNPQVMKLPELLARRHIRKQIRNPELRAKVTPDFAFGCKRVLISDDYYPALAQANVEVVSTGIREVKAHSIVTSDGVERPVDCIVYGTGFKAQDPLPRGAIFGRDGLDLLDAWKDGPEAYLGTTIHGFPNLFMLVGPNTGLGHSSMVYMIESQIAYVLDALNTIQRQQLREVEVKAAVQTRYNQGLQKQLGKAIWASGCKSWYVNANGKNTTLWPGFTFRFRQATRHFKLGDYRVSRATETA</sequence>
<dbReference type="Pfam" id="PF13738">
    <property type="entry name" value="Pyr_redox_3"/>
    <property type="match status" value="1"/>
</dbReference>
<dbReference type="RefSeq" id="WP_123211485.1">
    <property type="nucleotide sequence ID" value="NZ_RJVO01000003.1"/>
</dbReference>
<dbReference type="InterPro" id="IPR036188">
    <property type="entry name" value="FAD/NAD-bd_sf"/>
</dbReference>
<dbReference type="PANTHER" id="PTHR42877:SF4">
    <property type="entry name" value="FAD_NAD(P)-BINDING DOMAIN-CONTAINING PROTEIN-RELATED"/>
    <property type="match status" value="1"/>
</dbReference>
<name>A0A3N0VE89_9GAMM</name>
<accession>A0A3N0VE89</accession>
<reference evidence="1 2" key="1">
    <citation type="submission" date="2018-10" db="EMBL/GenBank/DDBJ databases">
        <authorList>
            <person name="Chen W.-M."/>
        </authorList>
    </citation>
    <scope>NUCLEOTIDE SEQUENCE [LARGE SCALE GENOMIC DNA]</scope>
    <source>
        <strain evidence="1 2">THS-13</strain>
    </source>
</reference>
<dbReference type="PANTHER" id="PTHR42877">
    <property type="entry name" value="L-ORNITHINE N(5)-MONOOXYGENASE-RELATED"/>
    <property type="match status" value="1"/>
</dbReference>
<dbReference type="SUPFAM" id="SSF51905">
    <property type="entry name" value="FAD/NAD(P)-binding domain"/>
    <property type="match status" value="1"/>
</dbReference>
<protein>
    <submittedName>
        <fullName evidence="1">NAD(P)/FAD-dependent oxidoreductase</fullName>
    </submittedName>
</protein>
<dbReference type="Proteomes" id="UP000282106">
    <property type="component" value="Unassembled WGS sequence"/>
</dbReference>
<proteinExistence type="predicted"/>
<dbReference type="InParanoid" id="A0A3N0VE89"/>
<dbReference type="InterPro" id="IPR051209">
    <property type="entry name" value="FAD-bind_Monooxygenase_sf"/>
</dbReference>
<keyword evidence="2" id="KW-1185">Reference proteome</keyword>
<evidence type="ECO:0000313" key="2">
    <source>
        <dbReference type="Proteomes" id="UP000282106"/>
    </source>
</evidence>
<dbReference type="Gene3D" id="3.50.50.60">
    <property type="entry name" value="FAD/NAD(P)-binding domain"/>
    <property type="match status" value="2"/>
</dbReference>
<dbReference type="AlphaFoldDB" id="A0A3N0VE89"/>
<organism evidence="1 2">
    <name type="scientific">Stagnimonas aquatica</name>
    <dbReference type="NCBI Taxonomy" id="2689987"/>
    <lineage>
        <taxon>Bacteria</taxon>
        <taxon>Pseudomonadati</taxon>
        <taxon>Pseudomonadota</taxon>
        <taxon>Gammaproteobacteria</taxon>
        <taxon>Nevskiales</taxon>
        <taxon>Nevskiaceae</taxon>
        <taxon>Stagnimonas</taxon>
    </lineage>
</organism>
<dbReference type="EMBL" id="RJVO01000003">
    <property type="protein sequence ID" value="ROH91030.1"/>
    <property type="molecule type" value="Genomic_DNA"/>
</dbReference>
<gene>
    <name evidence="1" type="ORF">ED208_08660</name>
</gene>
<comment type="caution">
    <text evidence="1">The sequence shown here is derived from an EMBL/GenBank/DDBJ whole genome shotgun (WGS) entry which is preliminary data.</text>
</comment>
<evidence type="ECO:0000313" key="1">
    <source>
        <dbReference type="EMBL" id="ROH91030.1"/>
    </source>
</evidence>